<keyword evidence="2" id="KW-0407">Ion channel</keyword>
<dbReference type="SUPFAM" id="SSF51206">
    <property type="entry name" value="cAMP-binding domain-like"/>
    <property type="match status" value="1"/>
</dbReference>
<dbReference type="InterPro" id="IPR018490">
    <property type="entry name" value="cNMP-bd_dom_sf"/>
</dbReference>
<name>A0AA38WIH0_9ASTR</name>
<evidence type="ECO:0000313" key="4">
    <source>
        <dbReference type="Proteomes" id="UP001172457"/>
    </source>
</evidence>
<keyword evidence="1" id="KW-0813">Transport</keyword>
<dbReference type="Gene3D" id="2.60.120.10">
    <property type="entry name" value="Jelly Rolls"/>
    <property type="match status" value="1"/>
</dbReference>
<protein>
    <submittedName>
        <fullName evidence="3">Uncharacterized protein</fullName>
    </submittedName>
</protein>
<keyword evidence="1" id="KW-0406">Ion transport</keyword>
<comment type="caution">
    <text evidence="3">The sequence shown here is derived from an EMBL/GenBank/DDBJ whole genome shotgun (WGS) entry which is preliminary data.</text>
</comment>
<sequence length="296" mass="34013">MRLGGSKLEDDRMRSPLFYGRVVYFSHIHSVDNESYNNKFKKKYMLSSSNFTPKMEEMKERRREAEEFMFDSSGSELDDYRWKKTRGIELDTFIRDLLRDLRKEIKRHLCLGSLRYMSDTSNLLQQLILQQHYFFHMEERLYDVTCELIKPVFYIKDSMVMQEGYAIDEMVFIISVKVLLTGYGQNVNLCVGDVFGGDLLRWDLHPSGGPLITNEMIKTITDVQGFALGADELKFLASQFSQDHKTRISLLGASRLSGRYGQQSTYKLHGIVAAKGNGKKCLEGAMGSEPHTGCMA</sequence>
<dbReference type="GO" id="GO:0034220">
    <property type="term" value="P:monoatomic ion transmembrane transport"/>
    <property type="evidence" value="ECO:0007669"/>
    <property type="project" value="UniProtKB-KW"/>
</dbReference>
<evidence type="ECO:0000256" key="1">
    <source>
        <dbReference type="ARBA" id="ARBA00023286"/>
    </source>
</evidence>
<organism evidence="3 4">
    <name type="scientific">Centaurea solstitialis</name>
    <name type="common">yellow star-thistle</name>
    <dbReference type="NCBI Taxonomy" id="347529"/>
    <lineage>
        <taxon>Eukaryota</taxon>
        <taxon>Viridiplantae</taxon>
        <taxon>Streptophyta</taxon>
        <taxon>Embryophyta</taxon>
        <taxon>Tracheophyta</taxon>
        <taxon>Spermatophyta</taxon>
        <taxon>Magnoliopsida</taxon>
        <taxon>eudicotyledons</taxon>
        <taxon>Gunneridae</taxon>
        <taxon>Pentapetalae</taxon>
        <taxon>asterids</taxon>
        <taxon>campanulids</taxon>
        <taxon>Asterales</taxon>
        <taxon>Asteraceae</taxon>
        <taxon>Carduoideae</taxon>
        <taxon>Cardueae</taxon>
        <taxon>Centaureinae</taxon>
        <taxon>Centaurea</taxon>
    </lineage>
</organism>
<dbReference type="GO" id="GO:0016020">
    <property type="term" value="C:membrane"/>
    <property type="evidence" value="ECO:0007669"/>
    <property type="project" value="UniProtKB-SubCell"/>
</dbReference>
<dbReference type="AlphaFoldDB" id="A0AA38WIH0"/>
<evidence type="ECO:0000313" key="3">
    <source>
        <dbReference type="EMBL" id="KAJ9562157.1"/>
    </source>
</evidence>
<accession>A0AA38WIH0</accession>
<dbReference type="PANTHER" id="PTHR45651:SF77">
    <property type="entry name" value="IQ MOTIF, EF-HAND BINDING SITE-RELATED"/>
    <property type="match status" value="1"/>
</dbReference>
<dbReference type="InterPro" id="IPR014710">
    <property type="entry name" value="RmlC-like_jellyroll"/>
</dbReference>
<gene>
    <name evidence="3" type="ORF">OSB04_007317</name>
</gene>
<reference evidence="3" key="1">
    <citation type="submission" date="2023-03" db="EMBL/GenBank/DDBJ databases">
        <title>Chromosome-scale reference genome and RAD-based genetic map of yellow starthistle (Centaurea solstitialis) reveal putative structural variation and QTLs associated with invader traits.</title>
        <authorList>
            <person name="Reatini B."/>
            <person name="Cang F.A."/>
            <person name="Jiang Q."/>
            <person name="Mckibben M.T.W."/>
            <person name="Barker M.S."/>
            <person name="Rieseberg L.H."/>
            <person name="Dlugosch K.M."/>
        </authorList>
    </citation>
    <scope>NUCLEOTIDE SEQUENCE</scope>
    <source>
        <strain evidence="3">CAN-66</strain>
        <tissue evidence="3">Leaf</tissue>
    </source>
</reference>
<keyword evidence="4" id="KW-1185">Reference proteome</keyword>
<evidence type="ECO:0000256" key="2">
    <source>
        <dbReference type="ARBA" id="ARBA00023303"/>
    </source>
</evidence>
<keyword evidence="1" id="KW-1071">Ligand-gated ion channel</keyword>
<dbReference type="EMBL" id="JARYMX010000002">
    <property type="protein sequence ID" value="KAJ9562157.1"/>
    <property type="molecule type" value="Genomic_DNA"/>
</dbReference>
<proteinExistence type="predicted"/>
<dbReference type="Proteomes" id="UP001172457">
    <property type="component" value="Chromosome 2"/>
</dbReference>
<dbReference type="PANTHER" id="PTHR45651">
    <property type="entry name" value="CYCLIC NUCLEOTIDE-GATED ION CHANNEL 15-RELATED-RELATED"/>
    <property type="match status" value="1"/>
</dbReference>